<keyword evidence="7" id="KW-0998">Cell outer membrane</keyword>
<protein>
    <submittedName>
        <fullName evidence="8">Adhesin-like protein</fullName>
    </submittedName>
</protein>
<dbReference type="InterPro" id="IPR013783">
    <property type="entry name" value="Ig-like_fold"/>
</dbReference>
<dbReference type="GO" id="GO:0005576">
    <property type="term" value="C:extracellular region"/>
    <property type="evidence" value="ECO:0007669"/>
    <property type="project" value="UniProtKB-SubCell"/>
</dbReference>
<sequence>MVSNLNKIVILFLFLMFLSVAAVSAQDNTTSEIGLNENTATIDAGEIVEENLKVEPKEDSPIASEAEGKDDDVNVANVEMNEDNLKAPGSSFKDLQKLINDAKPGAVITLDKDYSYSPGNSEIVINKRITIDGKNHVLDGKLSTKILNITGNHVTLKNIKFINANITNDYDGGAIYWNGTYGKMSSCSFVNNHAESGSAVKWDGEYGNMSSCSFVNNHANYWGGAVNWWGDNGLLSACSFTNNHAGEHGGAISLSGENCTLSACSFTNNHANGFGGAVNLGNSYNVLKDCSFVNNRADRFGGAVAWDGDYGLLSACSFTNNHAEYYGGAVYWPGYNGTLEVCSFNNNHVNYDGGAVYWEADNGALSSCYFVNNHANDRGGAVAWDGDNGLLSYCSFVNNSAKYYGDAIYLYKNNTDVSACFFVIYRPKNTAVVKVDNLIYYRDSDYGVYYYENGNEIQSGLINDGYVTFYNLDNGKHEITMKFDKDGTEFTNYLTITGDSYLSASKVYMFYNDGTKYTIKLTNYKGNPLIYQNIQITIANKKYDIQTDSKGYATLTLKQKAGKYKVIASFNGNSEYGPSTIVTTLNILDSPITKNKNLKIYFRGGTFRVRIINVYGKHVGAGKIVKFTIAGKTYIKKTNKNGYASLKIKLKPKTYTIVTKYGKFVKKNKITVKPVLTAKNIVKKKRKTIKFYVKLVSIKGKPLARKTVRFRFRGKTYKIKTNKKGIATLKIRNLKKGKYNLYTQYGKAKITNSIKIK</sequence>
<accession>A0A126R0Q5</accession>
<keyword evidence="4" id="KW-0964">Secreted</keyword>
<dbReference type="InterPro" id="IPR011050">
    <property type="entry name" value="Pectin_lyase_fold/virulence"/>
</dbReference>
<name>A0A126R0Q5_METOL</name>
<keyword evidence="5" id="KW-0732">Signal</keyword>
<keyword evidence="6" id="KW-0472">Membrane</keyword>
<evidence type="ECO:0000256" key="7">
    <source>
        <dbReference type="ARBA" id="ARBA00023237"/>
    </source>
</evidence>
<dbReference type="STRING" id="294671.YLM1_0638"/>
<evidence type="ECO:0000256" key="5">
    <source>
        <dbReference type="ARBA" id="ARBA00022729"/>
    </source>
</evidence>
<dbReference type="EMBL" id="CP014265">
    <property type="protein sequence ID" value="AMK15195.1"/>
    <property type="molecule type" value="Genomic_DNA"/>
</dbReference>
<dbReference type="Proteomes" id="UP000066376">
    <property type="component" value="Chromosome"/>
</dbReference>
<organism evidence="8 9">
    <name type="scientific">Methanobrevibacter olleyae</name>
    <dbReference type="NCBI Taxonomy" id="294671"/>
    <lineage>
        <taxon>Archaea</taxon>
        <taxon>Methanobacteriati</taxon>
        <taxon>Methanobacteriota</taxon>
        <taxon>Methanomada group</taxon>
        <taxon>Methanobacteria</taxon>
        <taxon>Methanobacteriales</taxon>
        <taxon>Methanobacteriaceae</taxon>
        <taxon>Methanobrevibacter</taxon>
    </lineage>
</organism>
<dbReference type="PATRIC" id="fig|294671.3.peg.664"/>
<reference evidence="8 9" key="1">
    <citation type="journal article" date="2016" name="Genome Announc.">
        <title>Draft Genome Sequence of the Rumen Methanogen Methanobrevibacter olleyae YLM1.</title>
        <authorList>
            <person name="Kelly W.J."/>
            <person name="Li D."/>
            <person name="Lambie S.C."/>
            <person name="Cox F."/>
            <person name="Attwood G.T."/>
            <person name="Altermann E."/>
            <person name="Leahy S.C."/>
        </authorList>
    </citation>
    <scope>NUCLEOTIDE SEQUENCE [LARGE SCALE GENOMIC DNA]</scope>
    <source>
        <strain evidence="8 9">YLM1</strain>
    </source>
</reference>
<evidence type="ECO:0000256" key="1">
    <source>
        <dbReference type="ARBA" id="ARBA00004196"/>
    </source>
</evidence>
<keyword evidence="9" id="KW-1185">Reference proteome</keyword>
<dbReference type="InterPro" id="IPR012334">
    <property type="entry name" value="Pectin_lyas_fold"/>
</dbReference>
<dbReference type="InterPro" id="IPR003368">
    <property type="entry name" value="POMP_repeat"/>
</dbReference>
<dbReference type="RefSeq" id="WP_067146227.1">
    <property type="nucleotide sequence ID" value="NZ_CP014265.1"/>
</dbReference>
<evidence type="ECO:0000313" key="9">
    <source>
        <dbReference type="Proteomes" id="UP000066376"/>
    </source>
</evidence>
<dbReference type="Gene3D" id="2.160.20.10">
    <property type="entry name" value="Single-stranded right-handed beta-helix, Pectin lyase-like"/>
    <property type="match status" value="1"/>
</dbReference>
<dbReference type="SUPFAM" id="SSF51126">
    <property type="entry name" value="Pectin lyase-like"/>
    <property type="match status" value="2"/>
</dbReference>
<evidence type="ECO:0000256" key="6">
    <source>
        <dbReference type="ARBA" id="ARBA00023136"/>
    </source>
</evidence>
<proteinExistence type="predicted"/>
<comment type="subcellular location">
    <subcellularLocation>
        <location evidence="1">Cell envelope</location>
    </subcellularLocation>
    <subcellularLocation>
        <location evidence="2">Cell outer membrane</location>
    </subcellularLocation>
    <subcellularLocation>
        <location evidence="3">Secreted</location>
    </subcellularLocation>
</comment>
<dbReference type="PANTHER" id="PTHR11319">
    <property type="entry name" value="G PROTEIN-COUPLED RECEPTOR-RELATED"/>
    <property type="match status" value="1"/>
</dbReference>
<dbReference type="PANTHER" id="PTHR11319:SF35">
    <property type="entry name" value="OUTER MEMBRANE PROTEIN PMPC-RELATED"/>
    <property type="match status" value="1"/>
</dbReference>
<dbReference type="GeneID" id="28488934"/>
<dbReference type="Gene3D" id="2.60.40.10">
    <property type="entry name" value="Immunoglobulins"/>
    <property type="match status" value="1"/>
</dbReference>
<dbReference type="Pfam" id="PF02415">
    <property type="entry name" value="Chlam_PMP"/>
    <property type="match status" value="2"/>
</dbReference>
<evidence type="ECO:0000256" key="4">
    <source>
        <dbReference type="ARBA" id="ARBA00022525"/>
    </source>
</evidence>
<dbReference type="AlphaFoldDB" id="A0A126R0Q5"/>
<evidence type="ECO:0000256" key="2">
    <source>
        <dbReference type="ARBA" id="ARBA00004442"/>
    </source>
</evidence>
<gene>
    <name evidence="8" type="ORF">YLM1_0638</name>
</gene>
<dbReference type="KEGG" id="mol:YLM1_0638"/>
<evidence type="ECO:0000256" key="3">
    <source>
        <dbReference type="ARBA" id="ARBA00004613"/>
    </source>
</evidence>
<reference evidence="9" key="2">
    <citation type="submission" date="2016-02" db="EMBL/GenBank/DDBJ databases">
        <title>The draft genome sequence of the rumen methanogen Methanobrevibacter olleyae YLM1.</title>
        <authorList>
            <consortium name="New Zealand Agricultural Greenhouse Gas Research Centre/Pastoral Greenhouse Gas Research Consortium"/>
            <person name="Kelly W.J."/>
            <person name="Li D."/>
            <person name="Lambie S.C."/>
            <person name="Attwood G.T."/>
            <person name="Altermann E."/>
            <person name="Leahy S.C."/>
        </authorList>
    </citation>
    <scope>NUCLEOTIDE SEQUENCE [LARGE SCALE GENOMIC DNA]</scope>
    <source>
        <strain evidence="9">YLM1</strain>
    </source>
</reference>
<evidence type="ECO:0000313" key="8">
    <source>
        <dbReference type="EMBL" id="AMK15195.1"/>
    </source>
</evidence>